<comment type="caution">
    <text evidence="1">The sequence shown here is derived from an EMBL/GenBank/DDBJ whole genome shotgun (WGS) entry which is preliminary data.</text>
</comment>
<dbReference type="Proteomes" id="UP001600888">
    <property type="component" value="Unassembled WGS sequence"/>
</dbReference>
<organism evidence="1 2">
    <name type="scientific">Diaporthe vaccinii</name>
    <dbReference type="NCBI Taxonomy" id="105482"/>
    <lineage>
        <taxon>Eukaryota</taxon>
        <taxon>Fungi</taxon>
        <taxon>Dikarya</taxon>
        <taxon>Ascomycota</taxon>
        <taxon>Pezizomycotina</taxon>
        <taxon>Sordariomycetes</taxon>
        <taxon>Sordariomycetidae</taxon>
        <taxon>Diaporthales</taxon>
        <taxon>Diaporthaceae</taxon>
        <taxon>Diaporthe</taxon>
        <taxon>Diaporthe eres species complex</taxon>
    </lineage>
</organism>
<dbReference type="EMBL" id="JBAWTH010000024">
    <property type="protein sequence ID" value="KAL2286582.1"/>
    <property type="molecule type" value="Genomic_DNA"/>
</dbReference>
<proteinExistence type="predicted"/>
<keyword evidence="2" id="KW-1185">Reference proteome</keyword>
<accession>A0ABR4EVV6</accession>
<evidence type="ECO:0000313" key="1">
    <source>
        <dbReference type="EMBL" id="KAL2286582.1"/>
    </source>
</evidence>
<sequence length="84" mass="9032">MNGVYQKGQGNANKQERQIMAGWEFSFGSFGLSKFGPAVGMEDDATARRLRPFLRVSSFSAARSGGIPYTTLLLGVACNGLEVL</sequence>
<gene>
    <name evidence="1" type="ORF">FJTKL_06930</name>
</gene>
<reference evidence="1 2" key="1">
    <citation type="submission" date="2024-03" db="EMBL/GenBank/DDBJ databases">
        <title>A high-quality draft genome sequence of Diaporthe vaccinii, a causative agent of upright dieback and viscid rot disease in cranberry plants.</title>
        <authorList>
            <person name="Sarrasin M."/>
            <person name="Lang B.F."/>
            <person name="Burger G."/>
        </authorList>
    </citation>
    <scope>NUCLEOTIDE SEQUENCE [LARGE SCALE GENOMIC DNA]</scope>
    <source>
        <strain evidence="1 2">IS7</strain>
    </source>
</reference>
<protein>
    <submittedName>
        <fullName evidence="1">Uncharacterized protein</fullName>
    </submittedName>
</protein>
<evidence type="ECO:0000313" key="2">
    <source>
        <dbReference type="Proteomes" id="UP001600888"/>
    </source>
</evidence>
<name>A0ABR4EVV6_9PEZI</name>